<dbReference type="InterPro" id="IPR011856">
    <property type="entry name" value="tRNA_endonuc-like_dom_sf"/>
</dbReference>
<sequence>MPRVVTREERIQRLVAKTCKRVDANSDGSRSLSQAPDSLLGTLVREAGYERSSTKLLETLEQSFLDAGIATYPEITDPGNSAKTRIHFFDRHKRDPRLQKPRHLFAEEKELSRFLLANKDVLRYCKANKLEIRGQEVRIAGDCRIDLLAVDTITRDLVGFELKAGSADERIVAQSAKYMKALKAQAVKEGRPGARLLIVTGQPDVVLADLVQDAAKKHGVETCWLLYKVTIDLVEAV</sequence>
<reference evidence="2" key="2">
    <citation type="submission" date="2018-03" db="EMBL/GenBank/DDBJ databases">
        <authorList>
            <person name="Derbyshire K."/>
            <person name="Gray T.A."/>
            <person name="Champion M."/>
        </authorList>
    </citation>
    <scope>NUCLEOTIDE SEQUENCE [LARGE SCALE GENOMIC DNA]</scope>
    <source>
        <strain evidence="2">MKD8</strain>
    </source>
</reference>
<dbReference type="Proteomes" id="UP000011200">
    <property type="component" value="Chromosome"/>
</dbReference>
<proteinExistence type="predicted"/>
<evidence type="ECO:0000313" key="2">
    <source>
        <dbReference type="Proteomes" id="UP000011200"/>
    </source>
</evidence>
<accession>A0A2U9PKI6</accession>
<reference evidence="1 2" key="1">
    <citation type="journal article" date="2013" name="Genome Announc.">
        <title>Draft genome sequence of MKD8, a conjugal recipient Mycobacterium smegmatis strain.</title>
        <authorList>
            <person name="Gray T.A."/>
            <person name="Palumbo M.J."/>
            <person name="Derbyshire K.M."/>
        </authorList>
    </citation>
    <scope>NUCLEOTIDE SEQUENCE [LARGE SCALE GENOMIC DNA]</scope>
    <source>
        <strain evidence="1 2">MKD8</strain>
    </source>
</reference>
<gene>
    <name evidence="1" type="ORF">D806_012760</name>
</gene>
<evidence type="ECO:0000313" key="1">
    <source>
        <dbReference type="EMBL" id="AWT52264.1"/>
    </source>
</evidence>
<name>A0A2U9PKI6_MYCSE</name>
<organism evidence="1 2">
    <name type="scientific">Mycolicibacterium smegmatis (strain MKD8)</name>
    <name type="common">Mycobacterium smegmatis</name>
    <dbReference type="NCBI Taxonomy" id="1214915"/>
    <lineage>
        <taxon>Bacteria</taxon>
        <taxon>Bacillati</taxon>
        <taxon>Actinomycetota</taxon>
        <taxon>Actinomycetes</taxon>
        <taxon>Mycobacteriales</taxon>
        <taxon>Mycobacteriaceae</taxon>
        <taxon>Mycolicibacterium</taxon>
    </lineage>
</organism>
<dbReference type="Gene3D" id="3.40.1350.10">
    <property type="match status" value="1"/>
</dbReference>
<protein>
    <recommendedName>
        <fullName evidence="3">DUF91 domain-containing protein</fullName>
    </recommendedName>
</protein>
<dbReference type="EMBL" id="CP027541">
    <property type="protein sequence ID" value="AWT52264.1"/>
    <property type="molecule type" value="Genomic_DNA"/>
</dbReference>
<evidence type="ECO:0008006" key="3">
    <source>
        <dbReference type="Google" id="ProtNLM"/>
    </source>
</evidence>
<dbReference type="AlphaFoldDB" id="A0A2U9PKI6"/>
<dbReference type="GO" id="GO:0003676">
    <property type="term" value="F:nucleic acid binding"/>
    <property type="evidence" value="ECO:0007669"/>
    <property type="project" value="InterPro"/>
</dbReference>